<dbReference type="PANTHER" id="PTHR22870:SF385">
    <property type="entry name" value="ULTRAVIOLET-B RECEPTOR UVR8-LIKE"/>
    <property type="match status" value="1"/>
</dbReference>
<evidence type="ECO:0000313" key="4">
    <source>
        <dbReference type="Proteomes" id="UP001459277"/>
    </source>
</evidence>
<keyword evidence="1" id="KW-0677">Repeat</keyword>
<dbReference type="Pfam" id="PF00415">
    <property type="entry name" value="RCC1"/>
    <property type="match status" value="1"/>
</dbReference>
<protein>
    <submittedName>
        <fullName evidence="3">Uncharacterized protein</fullName>
    </submittedName>
</protein>
<comment type="caution">
    <text evidence="3">The sequence shown here is derived from an EMBL/GenBank/DDBJ whole genome shotgun (WGS) entry which is preliminary data.</text>
</comment>
<dbReference type="PANTHER" id="PTHR22870">
    <property type="entry name" value="REGULATOR OF CHROMOSOME CONDENSATION"/>
    <property type="match status" value="1"/>
</dbReference>
<dbReference type="InterPro" id="IPR009091">
    <property type="entry name" value="RCC1/BLIP-II"/>
</dbReference>
<dbReference type="EMBL" id="JAZDWU010000003">
    <property type="protein sequence ID" value="KAL0007412.1"/>
    <property type="molecule type" value="Genomic_DNA"/>
</dbReference>
<organism evidence="3 4">
    <name type="scientific">Lithocarpus litseifolius</name>
    <dbReference type="NCBI Taxonomy" id="425828"/>
    <lineage>
        <taxon>Eukaryota</taxon>
        <taxon>Viridiplantae</taxon>
        <taxon>Streptophyta</taxon>
        <taxon>Embryophyta</taxon>
        <taxon>Tracheophyta</taxon>
        <taxon>Spermatophyta</taxon>
        <taxon>Magnoliopsida</taxon>
        <taxon>eudicotyledons</taxon>
        <taxon>Gunneridae</taxon>
        <taxon>Pentapetalae</taxon>
        <taxon>rosids</taxon>
        <taxon>fabids</taxon>
        <taxon>Fagales</taxon>
        <taxon>Fagaceae</taxon>
        <taxon>Lithocarpus</taxon>
    </lineage>
</organism>
<keyword evidence="4" id="KW-1185">Reference proteome</keyword>
<evidence type="ECO:0000256" key="1">
    <source>
        <dbReference type="ARBA" id="ARBA00022737"/>
    </source>
</evidence>
<dbReference type="Proteomes" id="UP001459277">
    <property type="component" value="Unassembled WGS sequence"/>
</dbReference>
<name>A0AAW2DC44_9ROSI</name>
<evidence type="ECO:0000256" key="2">
    <source>
        <dbReference type="PROSITE-ProRule" id="PRU00235"/>
    </source>
</evidence>
<feature type="repeat" description="RCC1" evidence="2">
    <location>
        <begin position="53"/>
        <end position="104"/>
    </location>
</feature>
<dbReference type="SUPFAM" id="SSF50985">
    <property type="entry name" value="RCC1/BLIP-II"/>
    <property type="match status" value="1"/>
</dbReference>
<dbReference type="InterPro" id="IPR000408">
    <property type="entry name" value="Reg_chr_condens"/>
</dbReference>
<accession>A0AAW2DC44</accession>
<reference evidence="3 4" key="1">
    <citation type="submission" date="2024-01" db="EMBL/GenBank/DDBJ databases">
        <title>A telomere-to-telomere, gap-free genome of sweet tea (Lithocarpus litseifolius).</title>
        <authorList>
            <person name="Zhou J."/>
        </authorList>
    </citation>
    <scope>NUCLEOTIDE SEQUENCE [LARGE SCALE GENOMIC DNA]</scope>
    <source>
        <strain evidence="3">Zhou-2022a</strain>
        <tissue evidence="3">Leaf</tissue>
    </source>
</reference>
<dbReference type="Gene3D" id="2.130.10.30">
    <property type="entry name" value="Regulator of chromosome condensation 1/beta-lactamase-inhibitor protein II"/>
    <property type="match status" value="1"/>
</dbReference>
<sequence length="104" mass="11479">MSMSHHDYAWTWGQPWALGDIKQISIPVRVQGLESVRLIAIGPFHNLALQEDGTFWVWGNNEYGQLGTGDTQPRSQPIPVNGLSGLTLIDIVAGGWHSTARIDE</sequence>
<proteinExistence type="predicted"/>
<dbReference type="InterPro" id="IPR051210">
    <property type="entry name" value="Ub_ligase/GEF_domain"/>
</dbReference>
<dbReference type="AlphaFoldDB" id="A0AAW2DC44"/>
<evidence type="ECO:0000313" key="3">
    <source>
        <dbReference type="EMBL" id="KAL0007412.1"/>
    </source>
</evidence>
<dbReference type="PROSITE" id="PS50012">
    <property type="entry name" value="RCC1_3"/>
    <property type="match status" value="1"/>
</dbReference>
<gene>
    <name evidence="3" type="ORF">SO802_008914</name>
</gene>